<name>A0A0E0L943_ORYPU</name>
<proteinExistence type="predicted"/>
<dbReference type="Gramene" id="OPUNC06G06390.1">
    <property type="protein sequence ID" value="OPUNC06G06390.1"/>
    <property type="gene ID" value="OPUNC06G06390"/>
</dbReference>
<accession>A0A0E0L943</accession>
<sequence length="79" mass="8388">MGAGTGCIGVMDRRRRRGAACGFGFASRPWNSWRRRAPLGWVEEPVTGPALLLGWWPKAGTGKGGLPTGSAGPEWKAAH</sequence>
<organism evidence="1">
    <name type="scientific">Oryza punctata</name>
    <name type="common">Red rice</name>
    <dbReference type="NCBI Taxonomy" id="4537"/>
    <lineage>
        <taxon>Eukaryota</taxon>
        <taxon>Viridiplantae</taxon>
        <taxon>Streptophyta</taxon>
        <taxon>Embryophyta</taxon>
        <taxon>Tracheophyta</taxon>
        <taxon>Spermatophyta</taxon>
        <taxon>Magnoliopsida</taxon>
        <taxon>Liliopsida</taxon>
        <taxon>Poales</taxon>
        <taxon>Poaceae</taxon>
        <taxon>BOP clade</taxon>
        <taxon>Oryzoideae</taxon>
        <taxon>Oryzeae</taxon>
        <taxon>Oryzinae</taxon>
        <taxon>Oryza</taxon>
    </lineage>
</organism>
<dbReference type="EnsemblPlants" id="OPUNC06G06390.1">
    <property type="protein sequence ID" value="OPUNC06G06390.1"/>
    <property type="gene ID" value="OPUNC06G06390"/>
</dbReference>
<evidence type="ECO:0000313" key="2">
    <source>
        <dbReference type="Proteomes" id="UP000026962"/>
    </source>
</evidence>
<protein>
    <submittedName>
        <fullName evidence="1">Uncharacterized protein</fullName>
    </submittedName>
</protein>
<keyword evidence="2" id="KW-1185">Reference proteome</keyword>
<dbReference type="HOGENOM" id="CLU_2610224_0_0_1"/>
<dbReference type="AlphaFoldDB" id="A0A0E0L943"/>
<evidence type="ECO:0000313" key="1">
    <source>
        <dbReference type="EnsemblPlants" id="OPUNC06G06390.1"/>
    </source>
</evidence>
<dbReference type="Proteomes" id="UP000026962">
    <property type="component" value="Chromosome 6"/>
</dbReference>
<reference evidence="1" key="1">
    <citation type="submission" date="2015-04" db="UniProtKB">
        <authorList>
            <consortium name="EnsemblPlants"/>
        </authorList>
    </citation>
    <scope>IDENTIFICATION</scope>
</reference>
<reference evidence="1" key="2">
    <citation type="submission" date="2018-05" db="EMBL/GenBank/DDBJ databases">
        <title>OpunRS2 (Oryza punctata Reference Sequence Version 2).</title>
        <authorList>
            <person name="Zhang J."/>
            <person name="Kudrna D."/>
            <person name="Lee S."/>
            <person name="Talag J."/>
            <person name="Welchert J."/>
            <person name="Wing R.A."/>
        </authorList>
    </citation>
    <scope>NUCLEOTIDE SEQUENCE [LARGE SCALE GENOMIC DNA]</scope>
</reference>